<protein>
    <submittedName>
        <fullName evidence="6">Sigma-70 family RNA polymerase sigma factor</fullName>
    </submittedName>
</protein>
<dbReference type="RefSeq" id="WP_191004213.1">
    <property type="nucleotide sequence ID" value="NZ_JACXAD010000005.1"/>
</dbReference>
<dbReference type="Proteomes" id="UP000612233">
    <property type="component" value="Unassembled WGS sequence"/>
</dbReference>
<evidence type="ECO:0000256" key="4">
    <source>
        <dbReference type="ARBA" id="ARBA00023163"/>
    </source>
</evidence>
<accession>A0A927BAY6</accession>
<dbReference type="GO" id="GO:0016987">
    <property type="term" value="F:sigma factor activity"/>
    <property type="evidence" value="ECO:0007669"/>
    <property type="project" value="UniProtKB-KW"/>
</dbReference>
<evidence type="ECO:0000313" key="7">
    <source>
        <dbReference type="Proteomes" id="UP000612233"/>
    </source>
</evidence>
<dbReference type="InterPro" id="IPR039425">
    <property type="entry name" value="RNA_pol_sigma-70-like"/>
</dbReference>
<keyword evidence="2" id="KW-0731">Sigma factor</keyword>
<evidence type="ECO:0000256" key="3">
    <source>
        <dbReference type="ARBA" id="ARBA00023125"/>
    </source>
</evidence>
<name>A0A927BAY6_9BACT</name>
<dbReference type="GO" id="GO:0003677">
    <property type="term" value="F:DNA binding"/>
    <property type="evidence" value="ECO:0007669"/>
    <property type="project" value="UniProtKB-KW"/>
</dbReference>
<dbReference type="InterPro" id="IPR013325">
    <property type="entry name" value="RNA_pol_sigma_r2"/>
</dbReference>
<gene>
    <name evidence="6" type="ORF">IC235_05750</name>
</gene>
<dbReference type="EMBL" id="JACXAD010000005">
    <property type="protein sequence ID" value="MBD2767392.1"/>
    <property type="molecule type" value="Genomic_DNA"/>
</dbReference>
<reference evidence="6" key="1">
    <citation type="submission" date="2020-09" db="EMBL/GenBank/DDBJ databases">
        <authorList>
            <person name="Kim M.K."/>
        </authorList>
    </citation>
    <scope>NUCLEOTIDE SEQUENCE</scope>
    <source>
        <strain evidence="6">BT664</strain>
    </source>
</reference>
<dbReference type="Pfam" id="PF04542">
    <property type="entry name" value="Sigma70_r2"/>
    <property type="match status" value="1"/>
</dbReference>
<evidence type="ECO:0000313" key="6">
    <source>
        <dbReference type="EMBL" id="MBD2767392.1"/>
    </source>
</evidence>
<comment type="caution">
    <text evidence="6">The sequence shown here is derived from an EMBL/GenBank/DDBJ whole genome shotgun (WGS) entry which is preliminary data.</text>
</comment>
<evidence type="ECO:0000256" key="1">
    <source>
        <dbReference type="ARBA" id="ARBA00023015"/>
    </source>
</evidence>
<keyword evidence="7" id="KW-1185">Reference proteome</keyword>
<keyword evidence="1" id="KW-0805">Transcription regulation</keyword>
<dbReference type="InterPro" id="IPR014284">
    <property type="entry name" value="RNA_pol_sigma-70_dom"/>
</dbReference>
<evidence type="ECO:0000259" key="5">
    <source>
        <dbReference type="Pfam" id="PF04542"/>
    </source>
</evidence>
<dbReference type="PANTHER" id="PTHR43133">
    <property type="entry name" value="RNA POLYMERASE ECF-TYPE SIGMA FACTO"/>
    <property type="match status" value="1"/>
</dbReference>
<dbReference type="GO" id="GO:0006352">
    <property type="term" value="P:DNA-templated transcription initiation"/>
    <property type="evidence" value="ECO:0007669"/>
    <property type="project" value="InterPro"/>
</dbReference>
<dbReference type="SUPFAM" id="SSF88946">
    <property type="entry name" value="Sigma2 domain of RNA polymerase sigma factors"/>
    <property type="match status" value="1"/>
</dbReference>
<dbReference type="InterPro" id="IPR007627">
    <property type="entry name" value="RNA_pol_sigma70_r2"/>
</dbReference>
<dbReference type="Gene3D" id="1.10.1740.10">
    <property type="match status" value="1"/>
</dbReference>
<keyword evidence="4" id="KW-0804">Transcription</keyword>
<evidence type="ECO:0000256" key="2">
    <source>
        <dbReference type="ARBA" id="ARBA00023082"/>
    </source>
</evidence>
<feature type="domain" description="RNA polymerase sigma-70 region 2" evidence="5">
    <location>
        <begin position="27"/>
        <end position="96"/>
    </location>
</feature>
<sequence>MKNSLPPSDQQTLAGLRSREDSSFAVLYTFYYPAVERFVLRNSGSRAEAQDIFQETILVLLEKVPTADFQLTSSLKTYLLSISRNLWLKRLRQAGRVVRAELEELEGHSPATEPAAFGEEAAAQQQTQVRGLLARISAKCQALIQALFFNQKTIQAVAQDHHYTSVHNAQNQKYKCLEQARRGVRNNSA</sequence>
<proteinExistence type="predicted"/>
<dbReference type="AlphaFoldDB" id="A0A927BAY6"/>
<dbReference type="NCBIfam" id="TIGR02937">
    <property type="entry name" value="sigma70-ECF"/>
    <property type="match status" value="1"/>
</dbReference>
<dbReference type="PANTHER" id="PTHR43133:SF8">
    <property type="entry name" value="RNA POLYMERASE SIGMA FACTOR HI_1459-RELATED"/>
    <property type="match status" value="1"/>
</dbReference>
<organism evidence="6 7">
    <name type="scientific">Hymenobacter montanus</name>
    <dbReference type="NCBI Taxonomy" id="2771359"/>
    <lineage>
        <taxon>Bacteria</taxon>
        <taxon>Pseudomonadati</taxon>
        <taxon>Bacteroidota</taxon>
        <taxon>Cytophagia</taxon>
        <taxon>Cytophagales</taxon>
        <taxon>Hymenobacteraceae</taxon>
        <taxon>Hymenobacter</taxon>
    </lineage>
</organism>
<keyword evidence="3" id="KW-0238">DNA-binding</keyword>